<dbReference type="PANTHER" id="PTHR30629:SF2">
    <property type="entry name" value="PROPHAGE INTEGRASE INTS-RELATED"/>
    <property type="match status" value="1"/>
</dbReference>
<dbReference type="Pfam" id="PF22022">
    <property type="entry name" value="Phage_int_M"/>
    <property type="match status" value="1"/>
</dbReference>
<dbReference type="OrthoDB" id="9775880at2"/>
<reference evidence="5" key="1">
    <citation type="submission" date="2019-09" db="EMBL/GenBank/DDBJ databases">
        <title>Complete genome sequencing of four Arcobacter species reveals a diverse suite of mobile elements.</title>
        <authorList>
            <person name="Miller W.G."/>
            <person name="Yee E."/>
            <person name="Bono J.L."/>
        </authorList>
    </citation>
    <scope>NUCLEOTIDE SEQUENCE [LARGE SCALE GENOMIC DNA]</scope>
    <source>
        <strain evidence="5">LMG 26638</strain>
    </source>
</reference>
<reference evidence="5" key="2">
    <citation type="submission" date="2019-09" db="EMBL/GenBank/DDBJ databases">
        <title>Taxonomic note: a critical rebuttal of the proposed division of the genus Arcobacter into six genera, emended descriptions of Arcobacter anaerophilus and the genus Arcobacter, and an assessment of genus-level boundaries for Epsilonproteobacteria using in silico genomic comparator tools.</title>
        <authorList>
            <person name="On S.L.W."/>
            <person name="Miller W.G."/>
            <person name="Biggs P."/>
            <person name="Cornelius A."/>
            <person name="Vandamme P."/>
        </authorList>
    </citation>
    <scope>NUCLEOTIDE SEQUENCE [LARGE SCALE GENOMIC DNA]</scope>
    <source>
        <strain evidence="5">LMG 26638</strain>
    </source>
</reference>
<evidence type="ECO:0000313" key="6">
    <source>
        <dbReference type="Proteomes" id="UP000322726"/>
    </source>
</evidence>
<dbReference type="InterPro" id="IPR010998">
    <property type="entry name" value="Integrase_recombinase_N"/>
</dbReference>
<dbReference type="RefSeq" id="WP_130232164.1">
    <property type="nucleotide sequence ID" value="NZ_BMEF01000037.1"/>
</dbReference>
<dbReference type="Gene3D" id="1.10.150.130">
    <property type="match status" value="1"/>
</dbReference>
<dbReference type="PROSITE" id="PS51898">
    <property type="entry name" value="TYR_RECOMBINASE"/>
    <property type="match status" value="1"/>
</dbReference>
<dbReference type="InterPro" id="IPR038488">
    <property type="entry name" value="Integrase_DNA-bd_sf"/>
</dbReference>
<sequence length="423" mass="49664">MGKLTDTKIKSLKPKEKDYALSDGGGLQILVKPDKKKKWEFIFSSPTQYTPQGKKRRRKTTFGYYPNTSLSTARDRTNECLDLISKGIDPIDYKKEKKQEDLKKQNNNFKNIAEQWLEFEEQRMTPRAFKRKKAIVTNDAYPYLQTKSIDDIKHQDIIKVIKERLNKKIHSAKDNDNPPDGIETATKLYNHLNTIFKYAITLGYAEKNPFDNILKDLIIPKANVTHYAKITEIDELKELVNSIYNYNGHYSTINSLKLGIHLPLRASNLTNLKWEYIDFDKRSLTIPRNLMKVKNKNLPDFKVPLSDEVINILKNQYEFTSHQEYVFLSVNNKVINSNTPNEALKRMGYKNKQTLHGFRGIYRSLIDTHQVEHNISYDVKKRFLDHHDSNKVELAYNHRAEFFEQLKPLVEWWSNYLNSLKVN</sequence>
<dbReference type="InterPro" id="IPR002104">
    <property type="entry name" value="Integrase_catalytic"/>
</dbReference>
<organism evidence="5 6">
    <name type="scientific">Malaciobacter pacificus</name>
    <dbReference type="NCBI Taxonomy" id="1080223"/>
    <lineage>
        <taxon>Bacteria</taxon>
        <taxon>Pseudomonadati</taxon>
        <taxon>Campylobacterota</taxon>
        <taxon>Epsilonproteobacteria</taxon>
        <taxon>Campylobacterales</taxon>
        <taxon>Arcobacteraceae</taxon>
        <taxon>Malaciobacter</taxon>
    </lineage>
</organism>
<dbReference type="InterPro" id="IPR013762">
    <property type="entry name" value="Integrase-like_cat_sf"/>
</dbReference>
<dbReference type="InterPro" id="IPR011010">
    <property type="entry name" value="DNA_brk_join_enz"/>
</dbReference>
<dbReference type="Proteomes" id="UP000322726">
    <property type="component" value="Chromosome"/>
</dbReference>
<dbReference type="InterPro" id="IPR050808">
    <property type="entry name" value="Phage_Integrase"/>
</dbReference>
<dbReference type="CDD" id="cd00801">
    <property type="entry name" value="INT_P4_C"/>
    <property type="match status" value="1"/>
</dbReference>
<keyword evidence="4" id="KW-0233">DNA recombination</keyword>
<evidence type="ECO:0000256" key="4">
    <source>
        <dbReference type="ARBA" id="ARBA00023172"/>
    </source>
</evidence>
<dbReference type="PANTHER" id="PTHR30629">
    <property type="entry name" value="PROPHAGE INTEGRASE"/>
    <property type="match status" value="1"/>
</dbReference>
<proteinExistence type="inferred from homology"/>
<dbReference type="SUPFAM" id="SSF56349">
    <property type="entry name" value="DNA breaking-rejoining enzymes"/>
    <property type="match status" value="1"/>
</dbReference>
<dbReference type="GO" id="GO:0003677">
    <property type="term" value="F:DNA binding"/>
    <property type="evidence" value="ECO:0007669"/>
    <property type="project" value="UniProtKB-KW"/>
</dbReference>
<evidence type="ECO:0000256" key="3">
    <source>
        <dbReference type="ARBA" id="ARBA00023125"/>
    </source>
</evidence>
<dbReference type="GO" id="GO:0006310">
    <property type="term" value="P:DNA recombination"/>
    <property type="evidence" value="ECO:0007669"/>
    <property type="project" value="UniProtKB-KW"/>
</dbReference>
<dbReference type="Pfam" id="PF00589">
    <property type="entry name" value="Phage_integrase"/>
    <property type="match status" value="1"/>
</dbReference>
<keyword evidence="2" id="KW-0229">DNA integration</keyword>
<dbReference type="AlphaFoldDB" id="A0A5C2H2L0"/>
<dbReference type="InterPro" id="IPR053876">
    <property type="entry name" value="Phage_int_M"/>
</dbReference>
<dbReference type="Pfam" id="PF13356">
    <property type="entry name" value="Arm-DNA-bind_3"/>
    <property type="match status" value="1"/>
</dbReference>
<accession>A0A5C2H2L0</accession>
<dbReference type="KEGG" id="apai:APAC_0016"/>
<dbReference type="EMBL" id="CP035928">
    <property type="protein sequence ID" value="QEP33191.1"/>
    <property type="molecule type" value="Genomic_DNA"/>
</dbReference>
<dbReference type="GO" id="GO:0015074">
    <property type="term" value="P:DNA integration"/>
    <property type="evidence" value="ECO:0007669"/>
    <property type="project" value="UniProtKB-KW"/>
</dbReference>
<name>A0A5C2H2L0_9BACT</name>
<evidence type="ECO:0000256" key="2">
    <source>
        <dbReference type="ARBA" id="ARBA00022908"/>
    </source>
</evidence>
<dbReference type="Gene3D" id="1.10.443.10">
    <property type="entry name" value="Intergrase catalytic core"/>
    <property type="match status" value="1"/>
</dbReference>
<evidence type="ECO:0000313" key="5">
    <source>
        <dbReference type="EMBL" id="QEP33191.1"/>
    </source>
</evidence>
<dbReference type="InterPro" id="IPR025166">
    <property type="entry name" value="Integrase_DNA_bind_dom"/>
</dbReference>
<keyword evidence="6" id="KW-1185">Reference proteome</keyword>
<dbReference type="Gene3D" id="3.30.160.390">
    <property type="entry name" value="Integrase, DNA-binding domain"/>
    <property type="match status" value="1"/>
</dbReference>
<comment type="similarity">
    <text evidence="1">Belongs to the 'phage' integrase family.</text>
</comment>
<keyword evidence="3" id="KW-0238">DNA-binding</keyword>
<protein>
    <submittedName>
        <fullName evidence="5">Site-specific tyrosine recombinase, phage integrase family (INT_P4_C, DUF4102 domains)</fullName>
    </submittedName>
</protein>
<gene>
    <name evidence="5" type="ORF">APAC_0016</name>
</gene>
<evidence type="ECO:0000256" key="1">
    <source>
        <dbReference type="ARBA" id="ARBA00008857"/>
    </source>
</evidence>